<accession>A0A016WHD7</accession>
<name>A0A016WHD7_9BILA</name>
<evidence type="ECO:0000313" key="2">
    <source>
        <dbReference type="Proteomes" id="UP000024635"/>
    </source>
</evidence>
<organism evidence="1 2">
    <name type="scientific">Ancylostoma ceylanicum</name>
    <dbReference type="NCBI Taxonomy" id="53326"/>
    <lineage>
        <taxon>Eukaryota</taxon>
        <taxon>Metazoa</taxon>
        <taxon>Ecdysozoa</taxon>
        <taxon>Nematoda</taxon>
        <taxon>Chromadorea</taxon>
        <taxon>Rhabditida</taxon>
        <taxon>Rhabditina</taxon>
        <taxon>Rhabditomorpha</taxon>
        <taxon>Strongyloidea</taxon>
        <taxon>Ancylostomatidae</taxon>
        <taxon>Ancylostomatinae</taxon>
        <taxon>Ancylostoma</taxon>
    </lineage>
</organism>
<protein>
    <submittedName>
        <fullName evidence="1">Uncharacterized protein</fullName>
    </submittedName>
</protein>
<dbReference type="EMBL" id="JARK01000267">
    <property type="protein sequence ID" value="EYC39239.1"/>
    <property type="molecule type" value="Genomic_DNA"/>
</dbReference>
<dbReference type="AlphaFoldDB" id="A0A016WHD7"/>
<comment type="caution">
    <text evidence="1">The sequence shown here is derived from an EMBL/GenBank/DDBJ whole genome shotgun (WGS) entry which is preliminary data.</text>
</comment>
<proteinExistence type="predicted"/>
<reference evidence="2" key="1">
    <citation type="journal article" date="2015" name="Nat. Genet.">
        <title>The genome and transcriptome of the zoonotic hookworm Ancylostoma ceylanicum identify infection-specific gene families.</title>
        <authorList>
            <person name="Schwarz E.M."/>
            <person name="Hu Y."/>
            <person name="Antoshechkin I."/>
            <person name="Miller M.M."/>
            <person name="Sternberg P.W."/>
            <person name="Aroian R.V."/>
        </authorList>
    </citation>
    <scope>NUCLEOTIDE SEQUENCE</scope>
    <source>
        <strain evidence="2">HY135</strain>
    </source>
</reference>
<sequence length="78" mass="8922">MQQPTRKTDICGEGDTDSVASIFYGYQTYLIVLNRIVHFESMNAPQITALRTTYIYVCVNKRQSCLFYVVFLPCLSAD</sequence>
<keyword evidence="2" id="KW-1185">Reference proteome</keyword>
<gene>
    <name evidence="1" type="primary">Acey_s0667.g1340</name>
    <name evidence="1" type="ORF">Y032_0667g1340</name>
</gene>
<evidence type="ECO:0000313" key="1">
    <source>
        <dbReference type="EMBL" id="EYC39239.1"/>
    </source>
</evidence>
<dbReference type="Proteomes" id="UP000024635">
    <property type="component" value="Unassembled WGS sequence"/>
</dbReference>